<keyword evidence="3" id="KW-1003">Cell membrane</keyword>
<evidence type="ECO:0000256" key="1">
    <source>
        <dbReference type="ARBA" id="ARBA00004651"/>
    </source>
</evidence>
<sequence>MTEMILAVIEDWGIWGILLSLFIEGSALPFFGTFLIITVGFIMDLSWFELVWVSLLGSLLYVLGSFIPYYIGLKFGKSVEKRLSQSKREKLEKAKVSFTKHGIWSVAISSPLHLGNIIPFLAGMSNMKLSIYTLLTIVGIAPSTFLLLSIGRFYQGDIETVIAFVTEYQSRLLLGFVILTIIYTVWKIYVKKVRKKTENYLVG</sequence>
<reference evidence="9 10" key="1">
    <citation type="submission" date="2020-10" db="EMBL/GenBank/DDBJ databases">
        <title>Bacillus sp. HD4P25, an endophyte from a halophyte.</title>
        <authorList>
            <person name="Sun J.-Q."/>
        </authorList>
    </citation>
    <scope>NUCLEOTIDE SEQUENCE [LARGE SCALE GENOMIC DNA]</scope>
    <source>
        <strain evidence="9 10">YIM 93174</strain>
    </source>
</reference>
<dbReference type="Pfam" id="PF09335">
    <property type="entry name" value="VTT_dom"/>
    <property type="match status" value="1"/>
</dbReference>
<feature type="transmembrane region" description="Helical" evidence="7">
    <location>
        <begin position="102"/>
        <end position="122"/>
    </location>
</feature>
<evidence type="ECO:0000256" key="7">
    <source>
        <dbReference type="SAM" id="Phobius"/>
    </source>
</evidence>
<proteinExistence type="inferred from homology"/>
<evidence type="ECO:0000256" key="3">
    <source>
        <dbReference type="ARBA" id="ARBA00022475"/>
    </source>
</evidence>
<organism evidence="9 10">
    <name type="scientific">Litchfieldia luteola</name>
    <dbReference type="NCBI Taxonomy" id="682179"/>
    <lineage>
        <taxon>Bacteria</taxon>
        <taxon>Bacillati</taxon>
        <taxon>Bacillota</taxon>
        <taxon>Bacilli</taxon>
        <taxon>Bacillales</taxon>
        <taxon>Bacillaceae</taxon>
        <taxon>Litchfieldia</taxon>
    </lineage>
</organism>
<evidence type="ECO:0000313" key="10">
    <source>
        <dbReference type="Proteomes" id="UP001516662"/>
    </source>
</evidence>
<feature type="transmembrane region" description="Helical" evidence="7">
    <location>
        <begin position="168"/>
        <end position="186"/>
    </location>
</feature>
<comment type="similarity">
    <text evidence="2">Belongs to the DedA family.</text>
</comment>
<comment type="caution">
    <text evidence="9">The sequence shown here is derived from an EMBL/GenBank/DDBJ whole genome shotgun (WGS) entry which is preliminary data.</text>
</comment>
<gene>
    <name evidence="9" type="ORF">IMZ08_07185</name>
</gene>
<evidence type="ECO:0000256" key="2">
    <source>
        <dbReference type="ARBA" id="ARBA00010792"/>
    </source>
</evidence>
<keyword evidence="5 7" id="KW-1133">Transmembrane helix</keyword>
<dbReference type="Proteomes" id="UP001516662">
    <property type="component" value="Unassembled WGS sequence"/>
</dbReference>
<dbReference type="EMBL" id="JADCLJ010000018">
    <property type="protein sequence ID" value="MBE4907836.1"/>
    <property type="molecule type" value="Genomic_DNA"/>
</dbReference>
<feature type="domain" description="VTT" evidence="8">
    <location>
        <begin position="32"/>
        <end position="152"/>
    </location>
</feature>
<evidence type="ECO:0000256" key="5">
    <source>
        <dbReference type="ARBA" id="ARBA00022989"/>
    </source>
</evidence>
<evidence type="ECO:0000259" key="8">
    <source>
        <dbReference type="Pfam" id="PF09335"/>
    </source>
</evidence>
<comment type="subcellular location">
    <subcellularLocation>
        <location evidence="1">Cell membrane</location>
        <topology evidence="1">Multi-pass membrane protein</topology>
    </subcellularLocation>
</comment>
<evidence type="ECO:0000313" key="9">
    <source>
        <dbReference type="EMBL" id="MBE4907836.1"/>
    </source>
</evidence>
<dbReference type="InterPro" id="IPR032816">
    <property type="entry name" value="VTT_dom"/>
</dbReference>
<dbReference type="PANTHER" id="PTHR42709">
    <property type="entry name" value="ALKALINE PHOSPHATASE LIKE PROTEIN"/>
    <property type="match status" value="1"/>
</dbReference>
<dbReference type="InterPro" id="IPR051311">
    <property type="entry name" value="DedA_domain"/>
</dbReference>
<accession>A0ABR9QH83</accession>
<evidence type="ECO:0000256" key="6">
    <source>
        <dbReference type="ARBA" id="ARBA00023136"/>
    </source>
</evidence>
<keyword evidence="4 7" id="KW-0812">Transmembrane</keyword>
<protein>
    <submittedName>
        <fullName evidence="9">VTT domain-containing protein</fullName>
    </submittedName>
</protein>
<evidence type="ECO:0000256" key="4">
    <source>
        <dbReference type="ARBA" id="ARBA00022692"/>
    </source>
</evidence>
<dbReference type="RefSeq" id="WP_193535312.1">
    <property type="nucleotide sequence ID" value="NZ_JADCLJ010000018.1"/>
</dbReference>
<name>A0ABR9QH83_9BACI</name>
<keyword evidence="10" id="KW-1185">Reference proteome</keyword>
<dbReference type="PANTHER" id="PTHR42709:SF6">
    <property type="entry name" value="UNDECAPRENYL PHOSPHATE TRANSPORTER A"/>
    <property type="match status" value="1"/>
</dbReference>
<feature type="transmembrane region" description="Helical" evidence="7">
    <location>
        <begin position="12"/>
        <end position="43"/>
    </location>
</feature>
<feature type="transmembrane region" description="Helical" evidence="7">
    <location>
        <begin position="50"/>
        <end position="71"/>
    </location>
</feature>
<keyword evidence="6 7" id="KW-0472">Membrane</keyword>
<feature type="transmembrane region" description="Helical" evidence="7">
    <location>
        <begin position="129"/>
        <end position="148"/>
    </location>
</feature>